<feature type="transmembrane region" description="Helical" evidence="8">
    <location>
        <begin position="413"/>
        <end position="432"/>
    </location>
</feature>
<feature type="transmembrane region" description="Helical" evidence="8">
    <location>
        <begin position="625"/>
        <end position="644"/>
    </location>
</feature>
<feature type="transmembrane region" description="Helical" evidence="8">
    <location>
        <begin position="52"/>
        <end position="76"/>
    </location>
</feature>
<feature type="transmembrane region" description="Helical" evidence="8">
    <location>
        <begin position="259"/>
        <end position="277"/>
    </location>
</feature>
<keyword evidence="4 8" id="KW-1133">Transmembrane helix</keyword>
<proteinExistence type="inferred from homology"/>
<feature type="transmembrane region" description="Helical" evidence="8">
    <location>
        <begin position="366"/>
        <end position="392"/>
    </location>
</feature>
<feature type="transmembrane region" description="Helical" evidence="8">
    <location>
        <begin position="469"/>
        <end position="487"/>
    </location>
</feature>
<dbReference type="Gene3D" id="1.20.1730.10">
    <property type="entry name" value="Sodium/glucose cotransporter"/>
    <property type="match status" value="1"/>
</dbReference>
<protein>
    <submittedName>
        <fullName evidence="9">Uncharacterized protein</fullName>
    </submittedName>
</protein>
<evidence type="ECO:0000313" key="9">
    <source>
        <dbReference type="EMBL" id="CAH1778159.1"/>
    </source>
</evidence>
<dbReference type="PANTHER" id="PTHR11819">
    <property type="entry name" value="SOLUTE CARRIER FAMILY 5"/>
    <property type="match status" value="1"/>
</dbReference>
<feature type="transmembrane region" description="Helical" evidence="8">
    <location>
        <begin position="88"/>
        <end position="107"/>
    </location>
</feature>
<dbReference type="OrthoDB" id="6132759at2759"/>
<dbReference type="PROSITE" id="PS50283">
    <property type="entry name" value="NA_SOLUT_SYMP_3"/>
    <property type="match status" value="1"/>
</dbReference>
<feature type="compositionally biased region" description="Acidic residues" evidence="7">
    <location>
        <begin position="555"/>
        <end position="577"/>
    </location>
</feature>
<feature type="transmembrane region" description="Helical" evidence="8">
    <location>
        <begin position="298"/>
        <end position="319"/>
    </location>
</feature>
<organism evidence="9 10">
    <name type="scientific">Owenia fusiformis</name>
    <name type="common">Polychaete worm</name>
    <dbReference type="NCBI Taxonomy" id="6347"/>
    <lineage>
        <taxon>Eukaryota</taxon>
        <taxon>Metazoa</taxon>
        <taxon>Spiralia</taxon>
        <taxon>Lophotrochozoa</taxon>
        <taxon>Annelida</taxon>
        <taxon>Polychaeta</taxon>
        <taxon>Sedentaria</taxon>
        <taxon>Canalipalpata</taxon>
        <taxon>Sabellida</taxon>
        <taxon>Oweniida</taxon>
        <taxon>Oweniidae</taxon>
        <taxon>Owenia</taxon>
    </lineage>
</organism>
<feature type="region of interest" description="Disordered" evidence="7">
    <location>
        <begin position="554"/>
        <end position="580"/>
    </location>
</feature>
<dbReference type="GO" id="GO:0005886">
    <property type="term" value="C:plasma membrane"/>
    <property type="evidence" value="ECO:0007669"/>
    <property type="project" value="TreeGrafter"/>
</dbReference>
<evidence type="ECO:0000256" key="6">
    <source>
        <dbReference type="RuleBase" id="RU362091"/>
    </source>
</evidence>
<comment type="similarity">
    <text evidence="2 6">Belongs to the sodium:solute symporter (SSF) (TC 2.A.21) family.</text>
</comment>
<sequence length="645" mass="71357">MAGEVSATLEWGDWLLVGIYFVITLGVGLWASIKGDQGNARGYFLAGRSMTWIPIGASTFATNIGAPMFVGLAGSAAASGFAVTFFEWHAAFMLILLGWLFLPVYLASGIYTLPEFLRKRFGGKRLRIFLAIIQILLTIVASISGQIYAGTLFIQQIFKIDMYLAVVIILAITAFYTVAGGLTAVIWTDTLQTVILLIGSAVLFVISIVKVGGYEALMFKYKTAAANYTINDYALYGNRTCGLPREDSFHMFRAPESDFPWPGMIFGLTILALRAWCVDQTCVQRSLSAKTLTHAKAGMILAAYLKLLPFFMFIIPGMISRVLYPDEIACADPDHCREVCGNPSGCTNVAYPFLVTRILPTGVRGLMLAALIAALMSSLTSLFSSSSTMFTMDLWRRFRKRPKEAELMLVGRLFTLFQAGLSVAWLPILQAVQGSQFWNYAQRIYSYVSPPWVMVFLIGMFWTGATEQGAFWGLVFGLLVGFIRLALDFSHASPPCGSNAVDTRPDIISKVHYLHFAMIASAVSAIVIVGISLLTKPRPPEKLRKVTFWTRNDPLEPELTDDSADEEDETIEVDPDAEPPSVPRKVYNWICGVQTNPPPVLTEEEKLQLRIEATSIKEDPFWKNVVDINCIICLTIVIFICGFYA</sequence>
<evidence type="ECO:0000256" key="3">
    <source>
        <dbReference type="ARBA" id="ARBA00022692"/>
    </source>
</evidence>
<evidence type="ECO:0000256" key="5">
    <source>
        <dbReference type="ARBA" id="ARBA00023136"/>
    </source>
</evidence>
<keyword evidence="3 8" id="KW-0812">Transmembrane</keyword>
<feature type="transmembrane region" description="Helical" evidence="8">
    <location>
        <begin position="162"/>
        <end position="187"/>
    </location>
</feature>
<comment type="subcellular location">
    <subcellularLocation>
        <location evidence="1">Membrane</location>
        <topology evidence="1">Multi-pass membrane protein</topology>
    </subcellularLocation>
</comment>
<feature type="transmembrane region" description="Helical" evidence="8">
    <location>
        <begin position="194"/>
        <end position="213"/>
    </location>
</feature>
<dbReference type="Pfam" id="PF00474">
    <property type="entry name" value="SSF"/>
    <property type="match status" value="1"/>
</dbReference>
<dbReference type="InterPro" id="IPR038377">
    <property type="entry name" value="Na/Glc_symporter_sf"/>
</dbReference>
<dbReference type="EMBL" id="CAIIXF020000002">
    <property type="protein sequence ID" value="CAH1778159.1"/>
    <property type="molecule type" value="Genomic_DNA"/>
</dbReference>
<evidence type="ECO:0000313" key="10">
    <source>
        <dbReference type="Proteomes" id="UP000749559"/>
    </source>
</evidence>
<evidence type="ECO:0000256" key="2">
    <source>
        <dbReference type="ARBA" id="ARBA00006434"/>
    </source>
</evidence>
<dbReference type="AlphaFoldDB" id="A0A8J1XKG8"/>
<feature type="transmembrane region" description="Helical" evidence="8">
    <location>
        <begin position="14"/>
        <end position="31"/>
    </location>
</feature>
<keyword evidence="10" id="KW-1185">Reference proteome</keyword>
<evidence type="ECO:0000256" key="1">
    <source>
        <dbReference type="ARBA" id="ARBA00004141"/>
    </source>
</evidence>
<dbReference type="GO" id="GO:0005412">
    <property type="term" value="F:D-glucose:sodium symporter activity"/>
    <property type="evidence" value="ECO:0007669"/>
    <property type="project" value="TreeGrafter"/>
</dbReference>
<evidence type="ECO:0000256" key="8">
    <source>
        <dbReference type="SAM" id="Phobius"/>
    </source>
</evidence>
<feature type="transmembrane region" description="Helical" evidence="8">
    <location>
        <begin position="513"/>
        <end position="535"/>
    </location>
</feature>
<name>A0A8J1XKG8_OWEFU</name>
<keyword evidence="5 8" id="KW-0472">Membrane</keyword>
<accession>A0A8J1XKG8</accession>
<feature type="transmembrane region" description="Helical" evidence="8">
    <location>
        <begin position="444"/>
        <end position="462"/>
    </location>
</feature>
<evidence type="ECO:0000256" key="4">
    <source>
        <dbReference type="ARBA" id="ARBA00022989"/>
    </source>
</evidence>
<reference evidence="9" key="1">
    <citation type="submission" date="2022-03" db="EMBL/GenBank/DDBJ databases">
        <authorList>
            <person name="Martin C."/>
        </authorList>
    </citation>
    <scope>NUCLEOTIDE SEQUENCE</scope>
</reference>
<dbReference type="Proteomes" id="UP000749559">
    <property type="component" value="Unassembled WGS sequence"/>
</dbReference>
<dbReference type="NCBIfam" id="TIGR00813">
    <property type="entry name" value="sss"/>
    <property type="match status" value="1"/>
</dbReference>
<comment type="caution">
    <text evidence="9">The sequence shown here is derived from an EMBL/GenBank/DDBJ whole genome shotgun (WGS) entry which is preliminary data.</text>
</comment>
<feature type="transmembrane region" description="Helical" evidence="8">
    <location>
        <begin position="128"/>
        <end position="150"/>
    </location>
</feature>
<evidence type="ECO:0000256" key="7">
    <source>
        <dbReference type="SAM" id="MobiDB-lite"/>
    </source>
</evidence>
<dbReference type="InterPro" id="IPR001734">
    <property type="entry name" value="Na/solute_symporter"/>
</dbReference>
<dbReference type="PANTHER" id="PTHR11819:SF195">
    <property type="entry name" value="SODIUM_GLUCOSE COTRANSPORTER 4"/>
    <property type="match status" value="1"/>
</dbReference>
<gene>
    <name evidence="9" type="ORF">OFUS_LOCUS5121</name>
</gene>